<feature type="domain" description="Ammonium transporter AmtB-like" evidence="9">
    <location>
        <begin position="37"/>
        <end position="394"/>
    </location>
</feature>
<evidence type="ECO:0000256" key="7">
    <source>
        <dbReference type="ARBA" id="ARBA00023177"/>
    </source>
</evidence>
<dbReference type="EMBL" id="KB304125">
    <property type="protein sequence ID" value="ELU02379.1"/>
    <property type="molecule type" value="Genomic_DNA"/>
</dbReference>
<sequence length="505" mass="54365">MNDSFVVNSTTESTEGPVRTTFALGDGVVSTWDDATWILTSSFIIFTMQSGFGLLEAGVVDSKNEVNIMIKNVVDVVFGGISYWMFGYGLSYGTDPGTNPFCGIGHWFVTSKDPDQMGLVYSNFIFQLSFTTTATTIVSGAMAERTKLTSYIIFSFFNTLVYVFPAHWVWADAGFLRQLGCVDVAGCGPVHLLGGVSALVGAAMLRARLGRYDSGKPYNTQPCNPTNSVLGLFMLWWGWLAFNAGSTYGISDGKWKLASKSATVTMIASIAGGVVGILASYATSGKYLVTDIINSVLGALVSITASCALVHPYEGVIIGSLGGLLCMFTPRAVDYFKIDDPVGAFAVHGMGGLWGIVAVGFFVDYDENQNMSNGQRGLLHGGGFYLLGIQPLKYTIGIRMDEIEETLGSDFVEHGIDQSARLAMLTCAPKQEAQSMNGRQNDVIAYPTTVKRRSYFGSLRDAPSIRVKRASPRKTVMDIEDRADTGISTTSLSQAASDVTQSDCF</sequence>
<gene>
    <name evidence="10" type="ORF">CAPTEDRAFT_205931</name>
</gene>
<dbReference type="PANTHER" id="PTHR11730">
    <property type="entry name" value="AMMONIUM TRANSPORTER"/>
    <property type="match status" value="1"/>
</dbReference>
<evidence type="ECO:0000256" key="2">
    <source>
        <dbReference type="ARBA" id="ARBA00005887"/>
    </source>
</evidence>
<feature type="transmembrane region" description="Helical" evidence="8">
    <location>
        <begin position="229"/>
        <end position="250"/>
    </location>
</feature>
<feature type="transmembrane region" description="Helical" evidence="8">
    <location>
        <begin position="190"/>
        <end position="209"/>
    </location>
</feature>
<dbReference type="InterPro" id="IPR029020">
    <property type="entry name" value="Ammonium/urea_transptr"/>
</dbReference>
<evidence type="ECO:0000259" key="9">
    <source>
        <dbReference type="Pfam" id="PF00909"/>
    </source>
</evidence>
<dbReference type="OMA" id="RANYNAY"/>
<dbReference type="Gene3D" id="1.10.3430.10">
    <property type="entry name" value="Ammonium transporter AmtB like domains"/>
    <property type="match status" value="1"/>
</dbReference>
<evidence type="ECO:0000256" key="4">
    <source>
        <dbReference type="ARBA" id="ARBA00022692"/>
    </source>
</evidence>
<reference evidence="12" key="1">
    <citation type="submission" date="2012-12" db="EMBL/GenBank/DDBJ databases">
        <authorList>
            <person name="Hellsten U."/>
            <person name="Grimwood J."/>
            <person name="Chapman J.A."/>
            <person name="Shapiro H."/>
            <person name="Aerts A."/>
            <person name="Otillar R.P."/>
            <person name="Terry A.Y."/>
            <person name="Boore J.L."/>
            <person name="Simakov O."/>
            <person name="Marletaz F."/>
            <person name="Cho S.-J."/>
            <person name="Edsinger-Gonzales E."/>
            <person name="Havlak P."/>
            <person name="Kuo D.-H."/>
            <person name="Larsson T."/>
            <person name="Lv J."/>
            <person name="Arendt D."/>
            <person name="Savage R."/>
            <person name="Osoegawa K."/>
            <person name="de Jong P."/>
            <person name="Lindberg D.R."/>
            <person name="Seaver E.C."/>
            <person name="Weisblat D.A."/>
            <person name="Putnam N.H."/>
            <person name="Grigoriev I.V."/>
            <person name="Rokhsar D.S."/>
        </authorList>
    </citation>
    <scope>NUCLEOTIDE SEQUENCE</scope>
    <source>
        <strain evidence="12">I ESC-2004</strain>
    </source>
</reference>
<dbReference type="GO" id="GO:0097272">
    <property type="term" value="P:ammonium homeostasis"/>
    <property type="evidence" value="ECO:0007669"/>
    <property type="project" value="TreeGrafter"/>
</dbReference>
<dbReference type="FunFam" id="1.10.3430.10:FF:000008">
    <property type="entry name" value="Ammonium transporter"/>
    <property type="match status" value="1"/>
</dbReference>
<feature type="transmembrane region" description="Helical" evidence="8">
    <location>
        <begin position="262"/>
        <end position="281"/>
    </location>
</feature>
<dbReference type="GO" id="GO:0005886">
    <property type="term" value="C:plasma membrane"/>
    <property type="evidence" value="ECO:0007669"/>
    <property type="project" value="TreeGrafter"/>
</dbReference>
<feature type="transmembrane region" description="Helical" evidence="8">
    <location>
        <begin position="124"/>
        <end position="143"/>
    </location>
</feature>
<keyword evidence="7" id="KW-0924">Ammonia transport</keyword>
<organism evidence="10">
    <name type="scientific">Capitella teleta</name>
    <name type="common">Polychaete worm</name>
    <dbReference type="NCBI Taxonomy" id="283909"/>
    <lineage>
        <taxon>Eukaryota</taxon>
        <taxon>Metazoa</taxon>
        <taxon>Spiralia</taxon>
        <taxon>Lophotrochozoa</taxon>
        <taxon>Annelida</taxon>
        <taxon>Polychaeta</taxon>
        <taxon>Sedentaria</taxon>
        <taxon>Scolecida</taxon>
        <taxon>Capitellidae</taxon>
        <taxon>Capitella</taxon>
    </lineage>
</organism>
<dbReference type="PANTHER" id="PTHR11730:SF58">
    <property type="entry name" value="AMMONIUM TRANSPORTER"/>
    <property type="match status" value="1"/>
</dbReference>
<evidence type="ECO:0000256" key="3">
    <source>
        <dbReference type="ARBA" id="ARBA00022448"/>
    </source>
</evidence>
<evidence type="ECO:0000256" key="6">
    <source>
        <dbReference type="ARBA" id="ARBA00023136"/>
    </source>
</evidence>
<dbReference type="GO" id="GO:0008519">
    <property type="term" value="F:ammonium channel activity"/>
    <property type="evidence" value="ECO:0007669"/>
    <property type="project" value="InterPro"/>
</dbReference>
<accession>R7U8S8</accession>
<dbReference type="Pfam" id="PF00909">
    <property type="entry name" value="Ammonium_transp"/>
    <property type="match status" value="1"/>
</dbReference>
<reference evidence="11" key="3">
    <citation type="submission" date="2015-06" db="UniProtKB">
        <authorList>
            <consortium name="EnsemblMetazoa"/>
        </authorList>
    </citation>
    <scope>IDENTIFICATION</scope>
</reference>
<comment type="subcellular location">
    <subcellularLocation>
        <location evidence="1">Membrane</location>
        <topology evidence="1">Multi-pass membrane protein</topology>
    </subcellularLocation>
</comment>
<feature type="transmembrane region" description="Helical" evidence="8">
    <location>
        <begin position="150"/>
        <end position="170"/>
    </location>
</feature>
<feature type="transmembrane region" description="Helical" evidence="8">
    <location>
        <begin position="72"/>
        <end position="90"/>
    </location>
</feature>
<keyword evidence="6 8" id="KW-0472">Membrane</keyword>
<dbReference type="AlphaFoldDB" id="R7U8S8"/>
<keyword evidence="5 8" id="KW-1133">Transmembrane helix</keyword>
<feature type="transmembrane region" description="Helical" evidence="8">
    <location>
        <begin position="345"/>
        <end position="363"/>
    </location>
</feature>
<protein>
    <recommendedName>
        <fullName evidence="9">Ammonium transporter AmtB-like domain-containing protein</fullName>
    </recommendedName>
</protein>
<evidence type="ECO:0000256" key="8">
    <source>
        <dbReference type="SAM" id="Phobius"/>
    </source>
</evidence>
<feature type="transmembrane region" description="Helical" evidence="8">
    <location>
        <begin position="37"/>
        <end position="60"/>
    </location>
</feature>
<dbReference type="FunCoup" id="R7U8S8">
    <property type="interactions" value="4"/>
</dbReference>
<evidence type="ECO:0000313" key="10">
    <source>
        <dbReference type="EMBL" id="ELU02379.1"/>
    </source>
</evidence>
<dbReference type="SUPFAM" id="SSF111352">
    <property type="entry name" value="Ammonium transporter"/>
    <property type="match status" value="1"/>
</dbReference>
<dbReference type="EMBL" id="AMQN01008862">
    <property type="status" value="NOT_ANNOTATED_CDS"/>
    <property type="molecule type" value="Genomic_DNA"/>
</dbReference>
<keyword evidence="3" id="KW-0813">Transport</keyword>
<comment type="similarity">
    <text evidence="2">Belongs to the ammonia transporter channel (TC 1.A.11.2) family.</text>
</comment>
<name>R7U8S8_CAPTE</name>
<proteinExistence type="inferred from homology"/>
<dbReference type="EnsemblMetazoa" id="CapteT205931">
    <property type="protein sequence ID" value="CapteP205931"/>
    <property type="gene ID" value="CapteG205931"/>
</dbReference>
<dbReference type="Proteomes" id="UP000014760">
    <property type="component" value="Unassembled WGS sequence"/>
</dbReference>
<dbReference type="STRING" id="283909.R7U8S8"/>
<dbReference type="HOGENOM" id="CLU_000445_33_1_1"/>
<evidence type="ECO:0000313" key="12">
    <source>
        <dbReference type="Proteomes" id="UP000014760"/>
    </source>
</evidence>
<dbReference type="InterPro" id="IPR024041">
    <property type="entry name" value="NH4_transpt_AmtB-like_dom"/>
</dbReference>
<evidence type="ECO:0000313" key="11">
    <source>
        <dbReference type="EnsemblMetazoa" id="CapteP205931"/>
    </source>
</evidence>
<dbReference type="OrthoDB" id="534912at2759"/>
<feature type="transmembrane region" description="Helical" evidence="8">
    <location>
        <begin position="288"/>
        <end position="311"/>
    </location>
</feature>
<evidence type="ECO:0000256" key="5">
    <source>
        <dbReference type="ARBA" id="ARBA00022989"/>
    </source>
</evidence>
<keyword evidence="4 8" id="KW-0812">Transmembrane</keyword>
<reference evidence="10 12" key="2">
    <citation type="journal article" date="2013" name="Nature">
        <title>Insights into bilaterian evolution from three spiralian genomes.</title>
        <authorList>
            <person name="Simakov O."/>
            <person name="Marletaz F."/>
            <person name="Cho S.J."/>
            <person name="Edsinger-Gonzales E."/>
            <person name="Havlak P."/>
            <person name="Hellsten U."/>
            <person name="Kuo D.H."/>
            <person name="Larsson T."/>
            <person name="Lv J."/>
            <person name="Arendt D."/>
            <person name="Savage R."/>
            <person name="Osoegawa K."/>
            <person name="de Jong P."/>
            <person name="Grimwood J."/>
            <person name="Chapman J.A."/>
            <person name="Shapiro H."/>
            <person name="Aerts A."/>
            <person name="Otillar R.P."/>
            <person name="Terry A.Y."/>
            <person name="Boore J.L."/>
            <person name="Grigoriev I.V."/>
            <person name="Lindberg D.R."/>
            <person name="Seaver E.C."/>
            <person name="Weisblat D.A."/>
            <person name="Putnam N.H."/>
            <person name="Rokhsar D.S."/>
        </authorList>
    </citation>
    <scope>NUCLEOTIDE SEQUENCE</scope>
    <source>
        <strain evidence="10 12">I ESC-2004</strain>
    </source>
</reference>
<keyword evidence="12" id="KW-1185">Reference proteome</keyword>
<evidence type="ECO:0000256" key="1">
    <source>
        <dbReference type="ARBA" id="ARBA00004141"/>
    </source>
</evidence>